<sequence length="290" mass="32424">MRTLPLLLAAAFGATAASAQQPQPQPRLIFADEFDGQALDRSKWNVIGPDFWVNNEQQAYVDSDKTIHIDQGVDGASGGVLTLQPQWQPGYATPSGRKADFISGRIDTRGKFDFAYGRAEARIRMTDHVGVWPAWWMLGNGKWPDTGEIDIMEYVGARDWTGVAVHGPGYSGDRGPVNRYYFRKGEPDVTGWHVYAVDWTPDQLTFLVDGNVAFTVPRATIEHDNKWVFDDKTHLILNFAVGGVYPEKVNNIRKPYAGVPQATVDAIKRGEPRMHVDWVRVWQGADARPN</sequence>
<comment type="similarity">
    <text evidence="1">Belongs to the glycosyl hydrolase 16 family.</text>
</comment>
<feature type="signal peptide" evidence="2">
    <location>
        <begin position="1"/>
        <end position="19"/>
    </location>
</feature>
<dbReference type="Pfam" id="PF00722">
    <property type="entry name" value="Glyco_hydro_16"/>
    <property type="match status" value="1"/>
</dbReference>
<organism evidence="4 5">
    <name type="scientific">Sphingomonas sabuli</name>
    <dbReference type="NCBI Taxonomy" id="2764186"/>
    <lineage>
        <taxon>Bacteria</taxon>
        <taxon>Pseudomonadati</taxon>
        <taxon>Pseudomonadota</taxon>
        <taxon>Alphaproteobacteria</taxon>
        <taxon>Sphingomonadales</taxon>
        <taxon>Sphingomonadaceae</taxon>
        <taxon>Sphingomonas</taxon>
    </lineage>
</organism>
<gene>
    <name evidence="4" type="ORF">H8M03_01880</name>
</gene>
<dbReference type="KEGG" id="ssau:H8M03_01880"/>
<evidence type="ECO:0000256" key="2">
    <source>
        <dbReference type="SAM" id="SignalP"/>
    </source>
</evidence>
<dbReference type="RefSeq" id="WP_187480089.1">
    <property type="nucleotide sequence ID" value="NZ_CP060697.1"/>
</dbReference>
<dbReference type="SUPFAM" id="SSF49899">
    <property type="entry name" value="Concanavalin A-like lectins/glucanases"/>
    <property type="match status" value="1"/>
</dbReference>
<reference evidence="4 5" key="1">
    <citation type="submission" date="2020-08" db="EMBL/GenBank/DDBJ databases">
        <title>Sphingomonas sp. sand1-3 16S ribosomal RNA gene Genome sequencing and assembly.</title>
        <authorList>
            <person name="Kang M."/>
        </authorList>
    </citation>
    <scope>NUCLEOTIDE SEQUENCE [LARGE SCALE GENOMIC DNA]</scope>
    <source>
        <strain evidence="5">sand1-3</strain>
    </source>
</reference>
<dbReference type="GO" id="GO:0004553">
    <property type="term" value="F:hydrolase activity, hydrolyzing O-glycosyl compounds"/>
    <property type="evidence" value="ECO:0007669"/>
    <property type="project" value="InterPro"/>
</dbReference>
<dbReference type="InterPro" id="IPR013320">
    <property type="entry name" value="ConA-like_dom_sf"/>
</dbReference>
<dbReference type="PANTHER" id="PTHR10963">
    <property type="entry name" value="GLYCOSYL HYDROLASE-RELATED"/>
    <property type="match status" value="1"/>
</dbReference>
<dbReference type="EMBL" id="CP060697">
    <property type="protein sequence ID" value="QNM83134.1"/>
    <property type="molecule type" value="Genomic_DNA"/>
</dbReference>
<dbReference type="GO" id="GO:0005975">
    <property type="term" value="P:carbohydrate metabolic process"/>
    <property type="evidence" value="ECO:0007669"/>
    <property type="project" value="InterPro"/>
</dbReference>
<keyword evidence="2" id="KW-0732">Signal</keyword>
<dbReference type="PROSITE" id="PS51762">
    <property type="entry name" value="GH16_2"/>
    <property type="match status" value="1"/>
</dbReference>
<name>A0A7G9L3D5_9SPHN</name>
<dbReference type="CDD" id="cd08023">
    <property type="entry name" value="GH16_laminarinase_like"/>
    <property type="match status" value="1"/>
</dbReference>
<dbReference type="PANTHER" id="PTHR10963:SF55">
    <property type="entry name" value="GLYCOSIDE HYDROLASE FAMILY 16 PROTEIN"/>
    <property type="match status" value="1"/>
</dbReference>
<dbReference type="InterPro" id="IPR050546">
    <property type="entry name" value="Glycosyl_Hydrlase_16"/>
</dbReference>
<feature type="chain" id="PRO_5028870423" evidence="2">
    <location>
        <begin position="20"/>
        <end position="290"/>
    </location>
</feature>
<dbReference type="InterPro" id="IPR000757">
    <property type="entry name" value="Beta-glucanase-like"/>
</dbReference>
<evidence type="ECO:0000259" key="3">
    <source>
        <dbReference type="PROSITE" id="PS51762"/>
    </source>
</evidence>
<feature type="domain" description="GH16" evidence="3">
    <location>
        <begin position="16"/>
        <end position="287"/>
    </location>
</feature>
<evidence type="ECO:0000313" key="5">
    <source>
        <dbReference type="Proteomes" id="UP000515861"/>
    </source>
</evidence>
<protein>
    <submittedName>
        <fullName evidence="4">Glycoside hydrolase family 16 protein</fullName>
    </submittedName>
</protein>
<dbReference type="Gene3D" id="2.60.120.200">
    <property type="match status" value="1"/>
</dbReference>
<dbReference type="AlphaFoldDB" id="A0A7G9L3D5"/>
<keyword evidence="5" id="KW-1185">Reference proteome</keyword>
<dbReference type="Proteomes" id="UP000515861">
    <property type="component" value="Chromosome"/>
</dbReference>
<keyword evidence="4" id="KW-0378">Hydrolase</keyword>
<evidence type="ECO:0000256" key="1">
    <source>
        <dbReference type="ARBA" id="ARBA00006865"/>
    </source>
</evidence>
<evidence type="ECO:0000313" key="4">
    <source>
        <dbReference type="EMBL" id="QNM83134.1"/>
    </source>
</evidence>
<accession>A0A7G9L3D5</accession>
<proteinExistence type="inferred from homology"/>